<dbReference type="InterPro" id="IPR018060">
    <property type="entry name" value="HTH_AraC"/>
</dbReference>
<dbReference type="SMART" id="SM00342">
    <property type="entry name" value="HTH_ARAC"/>
    <property type="match status" value="1"/>
</dbReference>
<evidence type="ECO:0000313" key="6">
    <source>
        <dbReference type="Proteomes" id="UP000602198"/>
    </source>
</evidence>
<accession>A0ABS1LWX7</accession>
<evidence type="ECO:0000256" key="2">
    <source>
        <dbReference type="ARBA" id="ARBA00023125"/>
    </source>
</evidence>
<dbReference type="RefSeq" id="WP_201941783.1">
    <property type="nucleotide sequence ID" value="NZ_JAERRJ010000001.1"/>
</dbReference>
<keyword evidence="1" id="KW-0805">Transcription regulation</keyword>
<dbReference type="Pfam" id="PF14525">
    <property type="entry name" value="AraC_binding_2"/>
    <property type="match status" value="1"/>
</dbReference>
<protein>
    <submittedName>
        <fullName evidence="5">Helix-turn-helix domain-containing protein</fullName>
    </submittedName>
</protein>
<dbReference type="PROSITE" id="PS01124">
    <property type="entry name" value="HTH_ARAC_FAMILY_2"/>
    <property type="match status" value="1"/>
</dbReference>
<reference evidence="5 6" key="1">
    <citation type="submission" date="2021-01" db="EMBL/GenBank/DDBJ databases">
        <title>WGS of actinomycetes isolated from Thailand.</title>
        <authorList>
            <person name="Thawai C."/>
        </authorList>
    </citation>
    <scope>NUCLEOTIDE SEQUENCE [LARGE SCALE GENOMIC DNA]</scope>
    <source>
        <strain evidence="5 6">LPG 2</strain>
    </source>
</reference>
<evidence type="ECO:0000256" key="3">
    <source>
        <dbReference type="ARBA" id="ARBA00023163"/>
    </source>
</evidence>
<dbReference type="Pfam" id="PF12833">
    <property type="entry name" value="HTH_18"/>
    <property type="match status" value="1"/>
</dbReference>
<keyword evidence="2" id="KW-0238">DNA-binding</keyword>
<dbReference type="PANTHER" id="PTHR46796:SF6">
    <property type="entry name" value="ARAC SUBFAMILY"/>
    <property type="match status" value="1"/>
</dbReference>
<dbReference type="InterPro" id="IPR035418">
    <property type="entry name" value="AraC-bd_2"/>
</dbReference>
<dbReference type="InterPro" id="IPR020449">
    <property type="entry name" value="Tscrpt_reg_AraC-type_HTH"/>
</dbReference>
<evidence type="ECO:0000313" key="5">
    <source>
        <dbReference type="EMBL" id="MBL1072783.1"/>
    </source>
</evidence>
<dbReference type="PROSITE" id="PS00041">
    <property type="entry name" value="HTH_ARAC_FAMILY_1"/>
    <property type="match status" value="1"/>
</dbReference>
<dbReference type="Proteomes" id="UP000602198">
    <property type="component" value="Unassembled WGS sequence"/>
</dbReference>
<dbReference type="SUPFAM" id="SSF46689">
    <property type="entry name" value="Homeodomain-like"/>
    <property type="match status" value="1"/>
</dbReference>
<name>A0ABS1LWX7_9NOCA</name>
<dbReference type="EMBL" id="JAERRJ010000001">
    <property type="protein sequence ID" value="MBL1072783.1"/>
    <property type="molecule type" value="Genomic_DNA"/>
</dbReference>
<evidence type="ECO:0000259" key="4">
    <source>
        <dbReference type="PROSITE" id="PS01124"/>
    </source>
</evidence>
<dbReference type="PRINTS" id="PR00032">
    <property type="entry name" value="HTHARAC"/>
</dbReference>
<dbReference type="Gene3D" id="1.10.10.60">
    <property type="entry name" value="Homeodomain-like"/>
    <property type="match status" value="1"/>
</dbReference>
<dbReference type="InterPro" id="IPR009057">
    <property type="entry name" value="Homeodomain-like_sf"/>
</dbReference>
<dbReference type="InterPro" id="IPR018062">
    <property type="entry name" value="HTH_AraC-typ_CS"/>
</dbReference>
<sequence length="314" mass="34480">MALVFDTELIDPRDRADAVATAVAQMSAPAHMVCDGDGERIESRIEAWDFGAVNVVRARITGFDLTRTTKLVRTAPAGAMEILAMHTGTIRHRQGDEQRECVGGGLFGLDFDAPYRVGAPHSGEMTAVVVPVERLGLPMETVRVGAAQADLSPLSALVANQVVLLGDSAERLAADTAAPLLGEVCVDMVRALLVSAASGGRDGAMLPADLLLTQIREYVRRRLADPDLTPARIARAHSVSVRQLYKLCAESGFRLEQWIIGQRLERVREELRLPRNRSRSIAAVAQRWGFRDSSHFARRFRAEYGMSPREWRNT</sequence>
<feature type="domain" description="HTH araC/xylS-type" evidence="4">
    <location>
        <begin position="213"/>
        <end position="314"/>
    </location>
</feature>
<gene>
    <name evidence="5" type="ORF">JK358_00070</name>
</gene>
<evidence type="ECO:0000256" key="1">
    <source>
        <dbReference type="ARBA" id="ARBA00023015"/>
    </source>
</evidence>
<comment type="caution">
    <text evidence="5">The sequence shown here is derived from an EMBL/GenBank/DDBJ whole genome shotgun (WGS) entry which is preliminary data.</text>
</comment>
<proteinExistence type="predicted"/>
<organism evidence="5 6">
    <name type="scientific">Nocardia acididurans</name>
    <dbReference type="NCBI Taxonomy" id="2802282"/>
    <lineage>
        <taxon>Bacteria</taxon>
        <taxon>Bacillati</taxon>
        <taxon>Actinomycetota</taxon>
        <taxon>Actinomycetes</taxon>
        <taxon>Mycobacteriales</taxon>
        <taxon>Nocardiaceae</taxon>
        <taxon>Nocardia</taxon>
    </lineage>
</organism>
<keyword evidence="6" id="KW-1185">Reference proteome</keyword>
<dbReference type="PANTHER" id="PTHR46796">
    <property type="entry name" value="HTH-TYPE TRANSCRIPTIONAL ACTIVATOR RHAS-RELATED"/>
    <property type="match status" value="1"/>
</dbReference>
<keyword evidence="3" id="KW-0804">Transcription</keyword>
<dbReference type="InterPro" id="IPR050204">
    <property type="entry name" value="AraC_XylS_family_regulators"/>
</dbReference>